<keyword evidence="4" id="KW-1185">Reference proteome</keyword>
<dbReference type="SUPFAM" id="SSF54236">
    <property type="entry name" value="Ubiquitin-like"/>
    <property type="match status" value="1"/>
</dbReference>
<reference evidence="3" key="1">
    <citation type="submission" date="2022-10" db="EMBL/GenBank/DDBJ databases">
        <title>Tapping the CABI collections for fungal endophytes: first genome assemblies for Collariella, Neodidymelliopsis, Ascochyta clinopodiicola, Didymella pomorum, Didymosphaeria variabile, Neocosmospora piperis and Neocucurbitaria cava.</title>
        <authorList>
            <person name="Hill R."/>
        </authorList>
    </citation>
    <scope>NUCLEOTIDE SEQUENCE</scope>
    <source>
        <strain evidence="3">IMI 360193</strain>
    </source>
</reference>
<feature type="domain" description="UBL3-like ubiquitin" evidence="2">
    <location>
        <begin position="159"/>
        <end position="238"/>
    </location>
</feature>
<dbReference type="PANTHER" id="PTHR13169:SF0">
    <property type="entry name" value="UBIQUITIN-LIKE PROTEIN 3"/>
    <property type="match status" value="1"/>
</dbReference>
<evidence type="ECO:0000313" key="3">
    <source>
        <dbReference type="EMBL" id="KAJ4341785.1"/>
    </source>
</evidence>
<proteinExistence type="predicted"/>
<dbReference type="InterPro" id="IPR039540">
    <property type="entry name" value="UBL3-like_ubiquitin_dom"/>
</dbReference>
<evidence type="ECO:0000256" key="1">
    <source>
        <dbReference type="SAM" id="MobiDB-lite"/>
    </source>
</evidence>
<feature type="compositionally biased region" description="Low complexity" evidence="1">
    <location>
        <begin position="77"/>
        <end position="94"/>
    </location>
</feature>
<feature type="compositionally biased region" description="Polar residues" evidence="1">
    <location>
        <begin position="1"/>
        <end position="37"/>
    </location>
</feature>
<dbReference type="EMBL" id="JAPEUV010000009">
    <property type="protein sequence ID" value="KAJ4341785.1"/>
    <property type="molecule type" value="Genomic_DNA"/>
</dbReference>
<dbReference type="OrthoDB" id="1043111at2759"/>
<gene>
    <name evidence="3" type="ORF">N0V87_001448</name>
</gene>
<comment type="caution">
    <text evidence="3">The sequence shown here is derived from an EMBL/GenBank/DDBJ whole genome shotgun (WGS) entry which is preliminary data.</text>
</comment>
<dbReference type="PANTHER" id="PTHR13169">
    <property type="entry name" value="UBIQUITIN-LIKE PROTEIN 3 HCG-1 PROTEIN"/>
    <property type="match status" value="1"/>
</dbReference>
<dbReference type="Pfam" id="PF13881">
    <property type="entry name" value="Rad60-SLD_2"/>
    <property type="match status" value="1"/>
</dbReference>
<dbReference type="InterPro" id="IPR040015">
    <property type="entry name" value="UBL3-like"/>
</dbReference>
<feature type="region of interest" description="Disordered" evidence="1">
    <location>
        <begin position="1"/>
        <end position="98"/>
    </location>
</feature>
<dbReference type="Gene3D" id="3.10.20.90">
    <property type="entry name" value="Phosphatidylinositol 3-kinase Catalytic Subunit, Chain A, domain 1"/>
    <property type="match status" value="1"/>
</dbReference>
<feature type="compositionally biased region" description="Low complexity" evidence="1">
    <location>
        <begin position="45"/>
        <end position="63"/>
    </location>
</feature>
<dbReference type="AlphaFoldDB" id="A0A9W9C3J5"/>
<protein>
    <recommendedName>
        <fullName evidence="2">UBL3-like ubiquitin domain-containing protein</fullName>
    </recommendedName>
</protein>
<accession>A0A9W9C3J5</accession>
<evidence type="ECO:0000313" key="4">
    <source>
        <dbReference type="Proteomes" id="UP001140562"/>
    </source>
</evidence>
<dbReference type="Proteomes" id="UP001140562">
    <property type="component" value="Unassembled WGS sequence"/>
</dbReference>
<dbReference type="InterPro" id="IPR029071">
    <property type="entry name" value="Ubiquitin-like_domsf"/>
</dbReference>
<sequence>MTTPSLDQPSTTAQNIPQANAPVPQTASGHDTLSSSAVEMETLQSPTGAPAPTTSTATGSGAPQIAPVEFTNIGEISQSDSTQPAASSSAAAPARNELNRTETEAALGPSTDGPAARPDNSNGPTLVIMLLLTTGARHPYKIDEKYLKKRNMQVEEMNPYNLSVYNLKELIWRDWREEWEPRPTSPSSIRLINFGRILDDNSALKDCRFNTDEPNVVHMTVKPQEVVDDEENAKTGKSARTRDDGEEPTAGCRCVIL</sequence>
<name>A0A9W9C3J5_9PLEO</name>
<organism evidence="3 4">
    <name type="scientific">Didymella glomerata</name>
    <dbReference type="NCBI Taxonomy" id="749621"/>
    <lineage>
        <taxon>Eukaryota</taxon>
        <taxon>Fungi</taxon>
        <taxon>Dikarya</taxon>
        <taxon>Ascomycota</taxon>
        <taxon>Pezizomycotina</taxon>
        <taxon>Dothideomycetes</taxon>
        <taxon>Pleosporomycetidae</taxon>
        <taxon>Pleosporales</taxon>
        <taxon>Pleosporineae</taxon>
        <taxon>Didymellaceae</taxon>
        <taxon>Didymella</taxon>
    </lineage>
</organism>
<evidence type="ECO:0000259" key="2">
    <source>
        <dbReference type="Pfam" id="PF13881"/>
    </source>
</evidence>
<feature type="region of interest" description="Disordered" evidence="1">
    <location>
        <begin position="228"/>
        <end position="250"/>
    </location>
</feature>